<evidence type="ECO:0000313" key="3">
    <source>
        <dbReference type="Proteomes" id="UP000019149"/>
    </source>
</evidence>
<dbReference type="Proteomes" id="UP000019149">
    <property type="component" value="Unassembled WGS sequence"/>
</dbReference>
<reference evidence="2 3" key="1">
    <citation type="journal article" date="2013" name="Nat. Genet.">
        <title>The genome of the hydatid tapeworm Echinococcus granulosus.</title>
        <authorList>
            <person name="Zheng H."/>
            <person name="Zhang W."/>
            <person name="Zhang L."/>
            <person name="Zhang Z."/>
            <person name="Li J."/>
            <person name="Lu G."/>
            <person name="Zhu Y."/>
            <person name="Wang Y."/>
            <person name="Huang Y."/>
            <person name="Liu J."/>
            <person name="Kang H."/>
            <person name="Chen J."/>
            <person name="Wang L."/>
            <person name="Chen A."/>
            <person name="Yu S."/>
            <person name="Gao Z."/>
            <person name="Jin L."/>
            <person name="Gu W."/>
            <person name="Wang Z."/>
            <person name="Zhao L."/>
            <person name="Shi B."/>
            <person name="Wen H."/>
            <person name="Lin R."/>
            <person name="Jones M.K."/>
            <person name="Brejova B."/>
            <person name="Vinar T."/>
            <person name="Zhao G."/>
            <person name="McManus D.P."/>
            <person name="Chen Z."/>
            <person name="Zhou Y."/>
            <person name="Wang S."/>
        </authorList>
    </citation>
    <scope>NUCLEOTIDE SEQUENCE [LARGE SCALE GENOMIC DNA]</scope>
</reference>
<evidence type="ECO:0000313" key="2">
    <source>
        <dbReference type="EMBL" id="EUB58607.1"/>
    </source>
</evidence>
<proteinExistence type="predicted"/>
<dbReference type="AlphaFoldDB" id="W6UKI3"/>
<evidence type="ECO:0000256" key="1">
    <source>
        <dbReference type="SAM" id="Phobius"/>
    </source>
</evidence>
<protein>
    <submittedName>
        <fullName evidence="2">Uncharacterized protein</fullName>
    </submittedName>
</protein>
<gene>
    <name evidence="2" type="ORF">EGR_06594</name>
</gene>
<dbReference type="CTD" id="36342309"/>
<dbReference type="EMBL" id="APAU02000059">
    <property type="protein sequence ID" value="EUB58607.1"/>
    <property type="molecule type" value="Genomic_DNA"/>
</dbReference>
<sequence>MLTVKIAGNETNAINLLPPSPPHTQAINAGEVSFYTTPPRCETRTMVCVKRKSPSNHILRDEIAVVVVGESNVQVGKIFSFLFTLGIVLTLAMRKGNMRRRQ</sequence>
<keyword evidence="1" id="KW-0472">Membrane</keyword>
<keyword evidence="1" id="KW-1133">Transmembrane helix</keyword>
<feature type="transmembrane region" description="Helical" evidence="1">
    <location>
        <begin position="75"/>
        <end position="93"/>
    </location>
</feature>
<dbReference type="GeneID" id="36342309"/>
<name>W6UKI3_ECHGR</name>
<dbReference type="KEGG" id="egl:EGR_06594"/>
<keyword evidence="1" id="KW-0812">Transmembrane</keyword>
<dbReference type="RefSeq" id="XP_024349803.1">
    <property type="nucleotide sequence ID" value="XM_024495843.1"/>
</dbReference>
<comment type="caution">
    <text evidence="2">The sequence shown here is derived from an EMBL/GenBank/DDBJ whole genome shotgun (WGS) entry which is preliminary data.</text>
</comment>
<accession>W6UKI3</accession>
<organism evidence="2 3">
    <name type="scientific">Echinococcus granulosus</name>
    <name type="common">Hydatid tapeworm</name>
    <dbReference type="NCBI Taxonomy" id="6210"/>
    <lineage>
        <taxon>Eukaryota</taxon>
        <taxon>Metazoa</taxon>
        <taxon>Spiralia</taxon>
        <taxon>Lophotrochozoa</taxon>
        <taxon>Platyhelminthes</taxon>
        <taxon>Cestoda</taxon>
        <taxon>Eucestoda</taxon>
        <taxon>Cyclophyllidea</taxon>
        <taxon>Taeniidae</taxon>
        <taxon>Echinococcus</taxon>
        <taxon>Echinococcus granulosus group</taxon>
    </lineage>
</organism>
<keyword evidence="3" id="KW-1185">Reference proteome</keyword>